<reference evidence="1 2" key="1">
    <citation type="submission" date="2015-01" db="EMBL/GenBank/DDBJ databases">
        <title>Draft Genome Sequences of Four Bacillus thermoamylovorans Strains, Isolated From Food Products.</title>
        <authorList>
            <person name="Krawcyk A.O."/>
            <person name="Berendsen E.M."/>
            <person name="Eijlander R.T."/>
            <person name="de Jong A."/>
            <person name="Wells-Bennik M."/>
            <person name="Kuipers O.P."/>
        </authorList>
    </citation>
    <scope>NUCLEOTIDE SEQUENCE [LARGE SCALE GENOMIC DNA]</scope>
    <source>
        <strain evidence="1 2">B4167</strain>
    </source>
</reference>
<gene>
    <name evidence="1" type="ORF">B4167_3068</name>
</gene>
<dbReference type="EMBL" id="JXLU01000103">
    <property type="protein sequence ID" value="KIO72093.1"/>
    <property type="molecule type" value="Genomic_DNA"/>
</dbReference>
<name>A0ABD4A5G8_9BACI</name>
<evidence type="ECO:0000313" key="2">
    <source>
        <dbReference type="Proteomes" id="UP000032076"/>
    </source>
</evidence>
<dbReference type="Proteomes" id="UP000032076">
    <property type="component" value="Unassembled WGS sequence"/>
</dbReference>
<organism evidence="1 2">
    <name type="scientific">Caldibacillus thermoamylovorans</name>
    <dbReference type="NCBI Taxonomy" id="35841"/>
    <lineage>
        <taxon>Bacteria</taxon>
        <taxon>Bacillati</taxon>
        <taxon>Bacillota</taxon>
        <taxon>Bacilli</taxon>
        <taxon>Bacillales</taxon>
        <taxon>Bacillaceae</taxon>
        <taxon>Caldibacillus</taxon>
    </lineage>
</organism>
<proteinExistence type="predicted"/>
<comment type="caution">
    <text evidence="1">The sequence shown here is derived from an EMBL/GenBank/DDBJ whole genome shotgun (WGS) entry which is preliminary data.</text>
</comment>
<protein>
    <submittedName>
        <fullName evidence="1">Uncharacterized protein</fullName>
    </submittedName>
</protein>
<sequence length="39" mass="4533">MQVFVGSYHPFSFPLSIFLNRIIWLISLLGTCSETEWAE</sequence>
<accession>A0ABD4A5G8</accession>
<dbReference type="AlphaFoldDB" id="A0ABD4A5G8"/>
<evidence type="ECO:0000313" key="1">
    <source>
        <dbReference type="EMBL" id="KIO72093.1"/>
    </source>
</evidence>